<dbReference type="RefSeq" id="WP_263713210.1">
    <property type="nucleotide sequence ID" value="NZ_JAOWKX010000007.1"/>
</dbReference>
<dbReference type="EMBL" id="JAOWKX010000007">
    <property type="protein sequence ID" value="MCV2885895.1"/>
    <property type="molecule type" value="Genomic_DNA"/>
</dbReference>
<gene>
    <name evidence="1" type="ORF">OE749_14445</name>
</gene>
<dbReference type="Proteomes" id="UP001652504">
    <property type="component" value="Unassembled WGS sequence"/>
</dbReference>
<evidence type="ECO:0000313" key="1">
    <source>
        <dbReference type="EMBL" id="MCV2885895.1"/>
    </source>
</evidence>
<proteinExistence type="predicted"/>
<protein>
    <submittedName>
        <fullName evidence="1">Uncharacterized protein</fullName>
    </submittedName>
</protein>
<name>A0ABT3AB42_9ALTE</name>
<keyword evidence="2" id="KW-1185">Reference proteome</keyword>
<comment type="caution">
    <text evidence="1">The sequence shown here is derived from an EMBL/GenBank/DDBJ whole genome shotgun (WGS) entry which is preliminary data.</text>
</comment>
<sequence>MRHFIGVPSIFRKERGEKSIATTENVAMSLKEQSTQYKWSTIQPRHFVSKAKHYKYLVDNVDPASSKVEAIIPLNFPEYVASAIFDGLKK</sequence>
<organism evidence="1 2">
    <name type="scientific">Fluctibacter corallii</name>
    <dbReference type="NCBI Taxonomy" id="2984329"/>
    <lineage>
        <taxon>Bacteria</taxon>
        <taxon>Pseudomonadati</taxon>
        <taxon>Pseudomonadota</taxon>
        <taxon>Gammaproteobacteria</taxon>
        <taxon>Alteromonadales</taxon>
        <taxon>Alteromonadaceae</taxon>
        <taxon>Fluctibacter</taxon>
    </lineage>
</organism>
<accession>A0ABT3AB42</accession>
<reference evidence="1 2" key="1">
    <citation type="submission" date="2022-10" db="EMBL/GenBank/DDBJ databases">
        <title>Aestuariibacter sp. AA17 isolated from Montipora capitata coral fragment.</title>
        <authorList>
            <person name="Emsley S.A."/>
            <person name="Pfannmuller K.M."/>
            <person name="Loughran R.M."/>
            <person name="Shlafstein M."/>
            <person name="Papke E."/>
            <person name="Saw J.H."/>
            <person name="Ushijima B."/>
            <person name="Videau P."/>
        </authorList>
    </citation>
    <scope>NUCLEOTIDE SEQUENCE [LARGE SCALE GENOMIC DNA]</scope>
    <source>
        <strain evidence="1 2">AA17</strain>
    </source>
</reference>
<evidence type="ECO:0000313" key="2">
    <source>
        <dbReference type="Proteomes" id="UP001652504"/>
    </source>
</evidence>